<sequence length="153" mass="16896">MSIMLTPIGQVEGGRTVPEDDDWGDSRARIVLDPARFDDEALLGLDTFSHAEVIFVFDKVGDDQIVTGARHPRGNKDWPRIGIFAQRGKNRPNRIGVTVCEIVSVAGRVLEVRGLDAIDGTPVLDIKPVMSGFAPRGAVREPDWAKAIMEQYW</sequence>
<dbReference type="GO" id="GO:0032259">
    <property type="term" value="P:methylation"/>
    <property type="evidence" value="ECO:0007669"/>
    <property type="project" value="UniProtKB-KW"/>
</dbReference>
<dbReference type="Gene3D" id="2.40.30.70">
    <property type="entry name" value="YaeB-like"/>
    <property type="match status" value="1"/>
</dbReference>
<evidence type="ECO:0000256" key="1">
    <source>
        <dbReference type="ARBA" id="ARBA00022691"/>
    </source>
</evidence>
<dbReference type="SUPFAM" id="SSF118196">
    <property type="entry name" value="YaeB-like"/>
    <property type="match status" value="1"/>
</dbReference>
<keyword evidence="1" id="KW-0949">S-adenosyl-L-methionine</keyword>
<organism evidence="4 5">
    <name type="scientific">Caulobacter vibrioides</name>
    <name type="common">Caulobacter crescentus</name>
    <dbReference type="NCBI Taxonomy" id="155892"/>
    <lineage>
        <taxon>Bacteria</taxon>
        <taxon>Pseudomonadati</taxon>
        <taxon>Pseudomonadota</taxon>
        <taxon>Alphaproteobacteria</taxon>
        <taxon>Caulobacterales</taxon>
        <taxon>Caulobacteraceae</taxon>
        <taxon>Caulobacter</taxon>
    </lineage>
</organism>
<dbReference type="PANTHER" id="PTHR12818">
    <property type="entry name" value="TRNA (ADENINE(37)-N6)-METHYLTRANSFERASE"/>
    <property type="match status" value="1"/>
</dbReference>
<dbReference type="InterPro" id="IPR036413">
    <property type="entry name" value="YaeB-like_sf"/>
</dbReference>
<dbReference type="InterPro" id="IPR040372">
    <property type="entry name" value="YaeB-like"/>
</dbReference>
<keyword evidence="4" id="KW-0808">Transferase</keyword>
<evidence type="ECO:0000313" key="4">
    <source>
        <dbReference type="EMBL" id="ATC33492.1"/>
    </source>
</evidence>
<evidence type="ECO:0000259" key="3">
    <source>
        <dbReference type="PROSITE" id="PS51668"/>
    </source>
</evidence>
<dbReference type="InterPro" id="IPR036414">
    <property type="entry name" value="YaeB_N_sf"/>
</dbReference>
<evidence type="ECO:0000313" key="5">
    <source>
        <dbReference type="Proteomes" id="UP000217311"/>
    </source>
</evidence>
<dbReference type="CDD" id="cd09281">
    <property type="entry name" value="UPF0066"/>
    <property type="match status" value="1"/>
</dbReference>
<dbReference type="AlphaFoldDB" id="A0A290MUF6"/>
<keyword evidence="4" id="KW-0489">Methyltransferase</keyword>
<dbReference type="PROSITE" id="PS51668">
    <property type="entry name" value="TSAA_2"/>
    <property type="match status" value="1"/>
</dbReference>
<dbReference type="GO" id="GO:0008168">
    <property type="term" value="F:methyltransferase activity"/>
    <property type="evidence" value="ECO:0007669"/>
    <property type="project" value="UniProtKB-KW"/>
</dbReference>
<dbReference type="EMBL" id="CP023315">
    <property type="protein sequence ID" value="ATC33492.1"/>
    <property type="molecule type" value="Genomic_DNA"/>
</dbReference>
<protein>
    <submittedName>
        <fullName evidence="4">S-adenosylmethionine-dependent methyltransferase</fullName>
    </submittedName>
</protein>
<dbReference type="InterPro" id="IPR023370">
    <property type="entry name" value="TrmO-like_N"/>
</dbReference>
<proteinExistence type="inferred from homology"/>
<gene>
    <name evidence="4" type="ORF">CA606_14785</name>
</gene>
<dbReference type="Pfam" id="PF01980">
    <property type="entry name" value="TrmO_N"/>
    <property type="match status" value="1"/>
</dbReference>
<reference evidence="5" key="1">
    <citation type="submission" date="2017-09" db="EMBL/GenBank/DDBJ databases">
        <title>Genome evolution observed in wild isolates of Caulobacter crescentus.</title>
        <authorList>
            <person name="Ely B."/>
            <person name="Wilson K."/>
            <person name="Scott D."/>
        </authorList>
    </citation>
    <scope>NUCLEOTIDE SEQUENCE [LARGE SCALE GENOMIC DNA]</scope>
    <source>
        <strain evidence="5">CB13b1a</strain>
    </source>
</reference>
<evidence type="ECO:0000256" key="2">
    <source>
        <dbReference type="ARBA" id="ARBA00033753"/>
    </source>
</evidence>
<comment type="similarity">
    <text evidence="2">Belongs to the tRNA methyltransferase O family.</text>
</comment>
<dbReference type="PANTHER" id="PTHR12818:SF0">
    <property type="entry name" value="TRNA (ADENINE(37)-N6)-METHYLTRANSFERASE"/>
    <property type="match status" value="1"/>
</dbReference>
<feature type="domain" description="TsaA-like" evidence="3">
    <location>
        <begin position="5"/>
        <end position="138"/>
    </location>
</feature>
<accession>A0A290MUF6</accession>
<dbReference type="RefSeq" id="WP_096052866.1">
    <property type="nucleotide sequence ID" value="NZ_CP023315.3"/>
</dbReference>
<name>A0A290MUF6_CAUVI</name>
<dbReference type="Proteomes" id="UP000217311">
    <property type="component" value="Chromosome"/>
</dbReference>